<evidence type="ECO:0000256" key="3">
    <source>
        <dbReference type="ARBA" id="ARBA00022801"/>
    </source>
</evidence>
<accession>A0A8C5HTL9</accession>
<protein>
    <submittedName>
        <fullName evidence="10">Cathepsin L1-like</fullName>
    </submittedName>
</protein>
<organism evidence="10 11">
    <name type="scientific">Gouania willdenowi</name>
    <name type="common">Blunt-snouted clingfish</name>
    <name type="synonym">Lepadogaster willdenowi</name>
    <dbReference type="NCBI Taxonomy" id="441366"/>
    <lineage>
        <taxon>Eukaryota</taxon>
        <taxon>Metazoa</taxon>
        <taxon>Chordata</taxon>
        <taxon>Craniata</taxon>
        <taxon>Vertebrata</taxon>
        <taxon>Euteleostomi</taxon>
        <taxon>Actinopterygii</taxon>
        <taxon>Neopterygii</taxon>
        <taxon>Teleostei</taxon>
        <taxon>Neoteleostei</taxon>
        <taxon>Acanthomorphata</taxon>
        <taxon>Ovalentaria</taxon>
        <taxon>Blenniimorphae</taxon>
        <taxon>Blenniiformes</taxon>
        <taxon>Gobiesocoidei</taxon>
        <taxon>Gobiesocidae</taxon>
        <taxon>Gobiesocinae</taxon>
        <taxon>Gouania</taxon>
    </lineage>
</organism>
<dbReference type="InterPro" id="IPR000668">
    <property type="entry name" value="Peptidase_C1A_C"/>
</dbReference>
<dbReference type="InterPro" id="IPR038765">
    <property type="entry name" value="Papain-like_cys_pep_sf"/>
</dbReference>
<dbReference type="InterPro" id="IPR013201">
    <property type="entry name" value="Prot_inhib_I29"/>
</dbReference>
<evidence type="ECO:0000256" key="5">
    <source>
        <dbReference type="ARBA" id="ARBA00023145"/>
    </source>
</evidence>
<dbReference type="PROSITE" id="PS00139">
    <property type="entry name" value="THIOL_PROTEASE_CYS"/>
    <property type="match status" value="1"/>
</dbReference>
<dbReference type="InterPro" id="IPR039417">
    <property type="entry name" value="Peptidase_C1A_papain-like"/>
</dbReference>
<evidence type="ECO:0000256" key="7">
    <source>
        <dbReference type="SAM" id="SignalP"/>
    </source>
</evidence>
<feature type="domain" description="Peptidase C1A papain C-terminal" evidence="8">
    <location>
        <begin position="124"/>
        <end position="333"/>
    </location>
</feature>
<evidence type="ECO:0000313" key="10">
    <source>
        <dbReference type="Ensembl" id="ENSGWIP00000049459.1"/>
    </source>
</evidence>
<dbReference type="CDD" id="cd02248">
    <property type="entry name" value="Peptidase_C1A"/>
    <property type="match status" value="1"/>
</dbReference>
<feature type="signal peptide" evidence="7">
    <location>
        <begin position="1"/>
        <end position="20"/>
    </location>
</feature>
<name>A0A8C5HTL9_GOUWI</name>
<dbReference type="FunFam" id="3.90.70.10:FF:000006">
    <property type="entry name" value="Cathepsin S"/>
    <property type="match status" value="1"/>
</dbReference>
<feature type="domain" description="Cathepsin propeptide inhibitor" evidence="9">
    <location>
        <begin position="26"/>
        <end position="86"/>
    </location>
</feature>
<keyword evidence="11" id="KW-1185">Reference proteome</keyword>
<evidence type="ECO:0000259" key="8">
    <source>
        <dbReference type="SMART" id="SM00645"/>
    </source>
</evidence>
<evidence type="ECO:0000256" key="2">
    <source>
        <dbReference type="ARBA" id="ARBA00022670"/>
    </source>
</evidence>
<dbReference type="Proteomes" id="UP000694680">
    <property type="component" value="Chromosome 22"/>
</dbReference>
<dbReference type="SMART" id="SM00645">
    <property type="entry name" value="Pept_C1"/>
    <property type="match status" value="1"/>
</dbReference>
<dbReference type="PROSITE" id="PS00640">
    <property type="entry name" value="THIOL_PROTEASE_ASN"/>
    <property type="match status" value="1"/>
</dbReference>
<proteinExistence type="inferred from homology"/>
<keyword evidence="6" id="KW-1015">Disulfide bond</keyword>
<evidence type="ECO:0000256" key="4">
    <source>
        <dbReference type="ARBA" id="ARBA00022807"/>
    </source>
</evidence>
<keyword evidence="7" id="KW-0732">Signal</keyword>
<dbReference type="InterPro" id="IPR025661">
    <property type="entry name" value="Pept_asp_AS"/>
</dbReference>
<comment type="similarity">
    <text evidence="1">Belongs to the peptidase C1 family.</text>
</comment>
<dbReference type="InterPro" id="IPR000169">
    <property type="entry name" value="Pept_cys_AS"/>
</dbReference>
<sequence length="334" mass="36788">MKLLLVCAAVLVLASNPSSSNDDADFNAWKMKFEKSYNSLSEENMRKHIWLANRQLVLQHNMLADQGIVSYHLGLTVFADMENEEYIQVMLQGIQRPVQTPQTSQTALSDVQCTNSIITIPNCVNDTVDWRDEGYVTPVKDQQQCGSCWAFSANNGEPKKLVSLSEQQLVDCSGYFGNYGCGGGWMNNAFKYVAVNGGIEKEDTYPYEAQDGPCRYNPNNDGGTCKGFADVKPFNEKDLKVTVCTVGPVSAAIDASQMSFQLFNSTGVYDEPNCNSNNLNHAVLIVGYGSDNGVDYWLVKNSWGTGWGNEGYIKMSRNKNNQCGIASAASYPLV</sequence>
<dbReference type="InterPro" id="IPR013128">
    <property type="entry name" value="Peptidase_C1A"/>
</dbReference>
<dbReference type="GO" id="GO:0006508">
    <property type="term" value="P:proteolysis"/>
    <property type="evidence" value="ECO:0007669"/>
    <property type="project" value="UniProtKB-KW"/>
</dbReference>
<reference evidence="10" key="1">
    <citation type="submission" date="2020-06" db="EMBL/GenBank/DDBJ databases">
        <authorList>
            <consortium name="Wellcome Sanger Institute Data Sharing"/>
        </authorList>
    </citation>
    <scope>NUCLEOTIDE SEQUENCE [LARGE SCALE GENOMIC DNA]</scope>
</reference>
<dbReference type="GO" id="GO:0008234">
    <property type="term" value="F:cysteine-type peptidase activity"/>
    <property type="evidence" value="ECO:0007669"/>
    <property type="project" value="UniProtKB-KW"/>
</dbReference>
<dbReference type="Ensembl" id="ENSGWIT00000053454.1">
    <property type="protein sequence ID" value="ENSGWIP00000049459.1"/>
    <property type="gene ID" value="ENSGWIG00000024093.1"/>
</dbReference>
<evidence type="ECO:0000256" key="1">
    <source>
        <dbReference type="ARBA" id="ARBA00008455"/>
    </source>
</evidence>
<dbReference type="Gene3D" id="3.90.70.10">
    <property type="entry name" value="Cysteine proteinases"/>
    <property type="match status" value="1"/>
</dbReference>
<dbReference type="SUPFAM" id="SSF54001">
    <property type="entry name" value="Cysteine proteinases"/>
    <property type="match status" value="1"/>
</dbReference>
<keyword evidence="5" id="KW-0865">Zymogen</keyword>
<dbReference type="SMART" id="SM00848">
    <property type="entry name" value="Inhibitor_I29"/>
    <property type="match status" value="1"/>
</dbReference>
<keyword evidence="2" id="KW-0645">Protease</keyword>
<reference evidence="10" key="2">
    <citation type="submission" date="2025-08" db="UniProtKB">
        <authorList>
            <consortium name="Ensembl"/>
        </authorList>
    </citation>
    <scope>IDENTIFICATION</scope>
</reference>
<evidence type="ECO:0000259" key="9">
    <source>
        <dbReference type="SMART" id="SM00848"/>
    </source>
</evidence>
<keyword evidence="4" id="KW-0788">Thiol protease</keyword>
<gene>
    <name evidence="10" type="primary">LOC114456013</name>
</gene>
<dbReference type="Pfam" id="PF00112">
    <property type="entry name" value="Peptidase_C1"/>
    <property type="match status" value="1"/>
</dbReference>
<keyword evidence="3" id="KW-0378">Hydrolase</keyword>
<dbReference type="InterPro" id="IPR025660">
    <property type="entry name" value="Pept_his_AS"/>
</dbReference>
<evidence type="ECO:0000256" key="6">
    <source>
        <dbReference type="ARBA" id="ARBA00023157"/>
    </source>
</evidence>
<reference evidence="10" key="3">
    <citation type="submission" date="2025-09" db="UniProtKB">
        <authorList>
            <consortium name="Ensembl"/>
        </authorList>
    </citation>
    <scope>IDENTIFICATION</scope>
</reference>
<dbReference type="AlphaFoldDB" id="A0A8C5HTL9"/>
<evidence type="ECO:0000313" key="11">
    <source>
        <dbReference type="Proteomes" id="UP000694680"/>
    </source>
</evidence>
<dbReference type="PANTHER" id="PTHR12411">
    <property type="entry name" value="CYSTEINE PROTEASE FAMILY C1-RELATED"/>
    <property type="match status" value="1"/>
</dbReference>
<feature type="chain" id="PRO_5034549880" evidence="7">
    <location>
        <begin position="21"/>
        <end position="334"/>
    </location>
</feature>
<dbReference type="PRINTS" id="PR00705">
    <property type="entry name" value="PAPAIN"/>
</dbReference>
<dbReference type="Pfam" id="PF08246">
    <property type="entry name" value="Inhibitor_I29"/>
    <property type="match status" value="1"/>
</dbReference>
<dbReference type="PROSITE" id="PS00639">
    <property type="entry name" value="THIOL_PROTEASE_HIS"/>
    <property type="match status" value="1"/>
</dbReference>